<reference evidence="3" key="1">
    <citation type="journal article" date="2019" name="Int. J. Syst. Evol. Microbiol.">
        <title>The Global Catalogue of Microorganisms (GCM) 10K type strain sequencing project: providing services to taxonomists for standard genome sequencing and annotation.</title>
        <authorList>
            <consortium name="The Broad Institute Genomics Platform"/>
            <consortium name="The Broad Institute Genome Sequencing Center for Infectious Disease"/>
            <person name="Wu L."/>
            <person name="Ma J."/>
        </authorList>
    </citation>
    <scope>NUCLEOTIDE SEQUENCE [LARGE SCALE GENOMIC DNA]</scope>
    <source>
        <strain evidence="3">JCM 17805</strain>
    </source>
</reference>
<feature type="chain" id="PRO_5046457927" evidence="1">
    <location>
        <begin position="25"/>
        <end position="159"/>
    </location>
</feature>
<evidence type="ECO:0000256" key="1">
    <source>
        <dbReference type="SAM" id="SignalP"/>
    </source>
</evidence>
<keyword evidence="1" id="KW-0732">Signal</keyword>
<evidence type="ECO:0000313" key="3">
    <source>
        <dbReference type="Proteomes" id="UP001500604"/>
    </source>
</evidence>
<protein>
    <submittedName>
        <fullName evidence="2">Uncharacterized protein</fullName>
    </submittedName>
</protein>
<dbReference type="Proteomes" id="UP001500604">
    <property type="component" value="Unassembled WGS sequence"/>
</dbReference>
<dbReference type="InterPro" id="IPR010642">
    <property type="entry name" value="Invasion_prot_B"/>
</dbReference>
<dbReference type="Pfam" id="PF06776">
    <property type="entry name" value="IalB"/>
    <property type="match status" value="1"/>
</dbReference>
<evidence type="ECO:0000313" key="2">
    <source>
        <dbReference type="EMBL" id="GAA4647827.1"/>
    </source>
</evidence>
<gene>
    <name evidence="2" type="ORF">GCM10023116_00890</name>
</gene>
<dbReference type="EMBL" id="BAABFL010000007">
    <property type="protein sequence ID" value="GAA4647827.1"/>
    <property type="molecule type" value="Genomic_DNA"/>
</dbReference>
<feature type="signal peptide" evidence="1">
    <location>
        <begin position="1"/>
        <end position="24"/>
    </location>
</feature>
<comment type="caution">
    <text evidence="2">The sequence shown here is derived from an EMBL/GenBank/DDBJ whole genome shotgun (WGS) entry which is preliminary data.</text>
</comment>
<organism evidence="2 3">
    <name type="scientific">Kistimonas scapharcae</name>
    <dbReference type="NCBI Taxonomy" id="1036133"/>
    <lineage>
        <taxon>Bacteria</taxon>
        <taxon>Pseudomonadati</taxon>
        <taxon>Pseudomonadota</taxon>
        <taxon>Gammaproteobacteria</taxon>
        <taxon>Oceanospirillales</taxon>
        <taxon>Endozoicomonadaceae</taxon>
        <taxon>Kistimonas</taxon>
    </lineage>
</organism>
<dbReference type="RefSeq" id="WP_345192721.1">
    <property type="nucleotide sequence ID" value="NZ_BAABFL010000007.1"/>
</dbReference>
<dbReference type="InterPro" id="IPR038696">
    <property type="entry name" value="IalB_sf"/>
</dbReference>
<sequence>MQNTNAFLPLFTFMLLSISPFSQADWVFDTFSSGNMKHHIARSDTLSTHQSLELFCTTYDPQLAIAMYLPGQNQRKKITTSFSLRVDKERQWTLPASAHTMSLISRQTPSQELLSDMKTGNRVTVTYPLSKDTNTSLHFSLKGSGKALARLEKQYTTSG</sequence>
<accession>A0ABP8UW74</accession>
<proteinExistence type="predicted"/>
<name>A0ABP8UW74_9GAMM</name>
<keyword evidence="3" id="KW-1185">Reference proteome</keyword>
<dbReference type="Gene3D" id="2.60.40.1880">
    <property type="entry name" value="Invasion associated locus B (IalB) protein"/>
    <property type="match status" value="1"/>
</dbReference>